<keyword evidence="3" id="KW-1185">Reference proteome</keyword>
<accession>A0AAF0UA12</accession>
<dbReference type="PANTHER" id="PTHR33373">
    <property type="entry name" value="OS07G0479600 PROTEIN"/>
    <property type="match status" value="1"/>
</dbReference>
<feature type="non-terminal residue" evidence="2">
    <location>
        <position position="1"/>
    </location>
</feature>
<dbReference type="Pfam" id="PF13259">
    <property type="entry name" value="clamp_Gag1-like"/>
    <property type="match status" value="1"/>
</dbReference>
<dbReference type="AlphaFoldDB" id="A0AAF0UA12"/>
<evidence type="ECO:0000313" key="2">
    <source>
        <dbReference type="EMBL" id="WMV42117.1"/>
    </source>
</evidence>
<feature type="domain" description="Gag1-like clamp" evidence="1">
    <location>
        <begin position="288"/>
        <end position="329"/>
    </location>
</feature>
<dbReference type="InterPro" id="IPR025124">
    <property type="entry name" value="Gag1-like_clamp"/>
</dbReference>
<sequence length="329" mass="37485">ASTFMHRPHMHCINLHYVYDCDLLVLDIKCSLLFIIYIVCSDIAKNCRERRKRSVRDEFPFSIGGPEISSLVDFTYLRLHGNILRAVVGMVMEKLKETWRALLNSRSCLGCCVKPPHVILVDRPSKGQKVQGQRLRKRGSRDDFWSSSACEMENSAFPSQRSVSSISTLNQGLDAHSSSSTTNNTEFVNHGKCIFHSLYFHWLSWEYFTNSNLSWGYPSLTIYPLEKALEAGCYTLSSQLISIVLLSTCFNVLNRTLSGSGLILWSKTREEWIGNRTPQKHTAARESKLSFDASYETLLGTNKPFPQSIPLSEMVDFLVDVWEQEGLYD</sequence>
<organism evidence="2 3">
    <name type="scientific">Solanum verrucosum</name>
    <dbReference type="NCBI Taxonomy" id="315347"/>
    <lineage>
        <taxon>Eukaryota</taxon>
        <taxon>Viridiplantae</taxon>
        <taxon>Streptophyta</taxon>
        <taxon>Embryophyta</taxon>
        <taxon>Tracheophyta</taxon>
        <taxon>Spermatophyta</taxon>
        <taxon>Magnoliopsida</taxon>
        <taxon>eudicotyledons</taxon>
        <taxon>Gunneridae</taxon>
        <taxon>Pentapetalae</taxon>
        <taxon>asterids</taxon>
        <taxon>lamiids</taxon>
        <taxon>Solanales</taxon>
        <taxon>Solanaceae</taxon>
        <taxon>Solanoideae</taxon>
        <taxon>Solaneae</taxon>
        <taxon>Solanum</taxon>
    </lineage>
</organism>
<name>A0AAF0UA12_SOLVR</name>
<evidence type="ECO:0000313" key="3">
    <source>
        <dbReference type="Proteomes" id="UP001234989"/>
    </source>
</evidence>
<dbReference type="PANTHER" id="PTHR33373:SF21">
    <property type="entry name" value="DUF4050 DOMAIN-CONTAINING PROTEIN"/>
    <property type="match status" value="1"/>
</dbReference>
<reference evidence="2" key="1">
    <citation type="submission" date="2023-08" db="EMBL/GenBank/DDBJ databases">
        <title>A de novo genome assembly of Solanum verrucosum Schlechtendal, a Mexican diploid species geographically isolated from the other diploid A-genome species in potato relatives.</title>
        <authorList>
            <person name="Hosaka K."/>
        </authorList>
    </citation>
    <scope>NUCLEOTIDE SEQUENCE</scope>
    <source>
        <tissue evidence="2">Young leaves</tissue>
    </source>
</reference>
<dbReference type="EMBL" id="CP133619">
    <property type="protein sequence ID" value="WMV42117.1"/>
    <property type="molecule type" value="Genomic_DNA"/>
</dbReference>
<dbReference type="Proteomes" id="UP001234989">
    <property type="component" value="Chromosome 8"/>
</dbReference>
<proteinExistence type="predicted"/>
<gene>
    <name evidence="2" type="ORF">MTR67_035502</name>
</gene>
<evidence type="ECO:0000259" key="1">
    <source>
        <dbReference type="Pfam" id="PF13259"/>
    </source>
</evidence>
<protein>
    <recommendedName>
        <fullName evidence="1">Gag1-like clamp domain-containing protein</fullName>
    </recommendedName>
</protein>